<dbReference type="STRING" id="990268.JCM19235_2454"/>
<dbReference type="EMBL" id="BBMR01000003">
    <property type="protein sequence ID" value="GAL19031.1"/>
    <property type="molecule type" value="Genomic_DNA"/>
</dbReference>
<keyword evidence="3" id="KW-1185">Reference proteome</keyword>
<reference evidence="2 3" key="1">
    <citation type="submission" date="2014-09" db="EMBL/GenBank/DDBJ databases">
        <title>Vibrio maritimus JCM 19235. (C45) whole genome shotgun sequence.</title>
        <authorList>
            <person name="Sawabe T."/>
            <person name="Meirelles P."/>
            <person name="Nakanishi M."/>
            <person name="Sayaka M."/>
            <person name="Hattori M."/>
            <person name="Ohkuma M."/>
        </authorList>
    </citation>
    <scope>NUCLEOTIDE SEQUENCE [LARGE SCALE GENOMIC DNA]</scope>
    <source>
        <strain evidence="3">JCM19235</strain>
    </source>
</reference>
<evidence type="ECO:0000313" key="3">
    <source>
        <dbReference type="Proteomes" id="UP000029228"/>
    </source>
</evidence>
<gene>
    <name evidence="2" type="ORF">JCM19235_2454</name>
</gene>
<evidence type="ECO:0000259" key="1">
    <source>
        <dbReference type="Pfam" id="PF14534"/>
    </source>
</evidence>
<dbReference type="Gene3D" id="3.10.450.50">
    <property type="match status" value="1"/>
</dbReference>
<organism evidence="2 3">
    <name type="scientific">Vibrio maritimus</name>
    <dbReference type="NCBI Taxonomy" id="990268"/>
    <lineage>
        <taxon>Bacteria</taxon>
        <taxon>Pseudomonadati</taxon>
        <taxon>Pseudomonadota</taxon>
        <taxon>Gammaproteobacteria</taxon>
        <taxon>Vibrionales</taxon>
        <taxon>Vibrionaceae</taxon>
        <taxon>Vibrio</taxon>
    </lineage>
</organism>
<sequence>MEVIIEQEIALHQFEVRQDKVEIERLIHPDFREVGRSGNSYDFKSIVRMMEAEKPSSVQVHSQNYECFELESTVQLLTYETALIDDTGQVSNFTKRSSIWVLVGEFWQLKYHQGTPCDIFEIKVSRKGT</sequence>
<proteinExistence type="predicted"/>
<dbReference type="InterPro" id="IPR032710">
    <property type="entry name" value="NTF2-like_dom_sf"/>
</dbReference>
<dbReference type="SUPFAM" id="SSF54427">
    <property type="entry name" value="NTF2-like"/>
    <property type="match status" value="1"/>
</dbReference>
<protein>
    <recommendedName>
        <fullName evidence="1">DUF4440 domain-containing protein</fullName>
    </recommendedName>
</protein>
<reference evidence="2 3" key="2">
    <citation type="submission" date="2014-09" db="EMBL/GenBank/DDBJ databases">
        <authorList>
            <consortium name="NBRP consortium"/>
            <person name="Sawabe T."/>
            <person name="Meirelles P."/>
            <person name="Nakanishi M."/>
            <person name="Sayaka M."/>
            <person name="Hattori M."/>
            <person name="Ohkuma M."/>
        </authorList>
    </citation>
    <scope>NUCLEOTIDE SEQUENCE [LARGE SCALE GENOMIC DNA]</scope>
    <source>
        <strain evidence="3">JCM19235</strain>
    </source>
</reference>
<dbReference type="Pfam" id="PF14534">
    <property type="entry name" value="DUF4440"/>
    <property type="match status" value="1"/>
</dbReference>
<dbReference type="AlphaFoldDB" id="A0A090RUV0"/>
<comment type="caution">
    <text evidence="2">The sequence shown here is derived from an EMBL/GenBank/DDBJ whole genome shotgun (WGS) entry which is preliminary data.</text>
</comment>
<evidence type="ECO:0000313" key="2">
    <source>
        <dbReference type="EMBL" id="GAL19031.1"/>
    </source>
</evidence>
<name>A0A090RUV0_9VIBR</name>
<feature type="domain" description="DUF4440" evidence="1">
    <location>
        <begin position="4"/>
        <end position="109"/>
    </location>
</feature>
<dbReference type="InterPro" id="IPR027843">
    <property type="entry name" value="DUF4440"/>
</dbReference>
<dbReference type="Proteomes" id="UP000029228">
    <property type="component" value="Unassembled WGS sequence"/>
</dbReference>
<dbReference type="OrthoDB" id="121974at2"/>
<accession>A0A090RUV0</accession>